<dbReference type="PANTHER" id="PTHR22950:SF666">
    <property type="entry name" value="VACUOLAR AMINO ACID TRANSPORTER 4"/>
    <property type="match status" value="1"/>
</dbReference>
<evidence type="ECO:0000256" key="3">
    <source>
        <dbReference type="ARBA" id="ARBA00022989"/>
    </source>
</evidence>
<feature type="compositionally biased region" description="Polar residues" evidence="5">
    <location>
        <begin position="32"/>
        <end position="41"/>
    </location>
</feature>
<feature type="compositionally biased region" description="Polar residues" evidence="5">
    <location>
        <begin position="194"/>
        <end position="209"/>
    </location>
</feature>
<feature type="transmembrane region" description="Helical" evidence="6">
    <location>
        <begin position="55"/>
        <end position="73"/>
    </location>
</feature>
<dbReference type="GO" id="GO:0016020">
    <property type="term" value="C:membrane"/>
    <property type="evidence" value="ECO:0007669"/>
    <property type="project" value="UniProtKB-SubCell"/>
</dbReference>
<dbReference type="AlphaFoldDB" id="A0AAD2CMC4"/>
<feature type="transmembrane region" description="Helical" evidence="6">
    <location>
        <begin position="249"/>
        <end position="273"/>
    </location>
</feature>
<keyword evidence="4 6" id="KW-0472">Membrane</keyword>
<dbReference type="Pfam" id="PF01490">
    <property type="entry name" value="Aa_trans"/>
    <property type="match status" value="3"/>
</dbReference>
<dbReference type="PANTHER" id="PTHR22950">
    <property type="entry name" value="AMINO ACID TRANSPORTER"/>
    <property type="match status" value="1"/>
</dbReference>
<feature type="transmembrane region" description="Helical" evidence="6">
    <location>
        <begin position="435"/>
        <end position="453"/>
    </location>
</feature>
<sequence length="622" mass="68143">MRPTLELTGSKEDKSKYSPPQTNAVNEAPLLGNSNHHQSNNVDHHHEVSGGTTTAAVFGIIKAMVGPAILYLPHSFADAGYAFAIIALWVCTALYLFTANRLLTTWKYVVQSQPGRRKQPEAVSPSSSSGGDSQQQQQQQQQEDGYNSYMEFEMTNLTAKGGVGQTSPTNTAAVAVASSSSQHHPTITKRRNTNKQLSAADSVCSENSSSNDKEVTIYDVESSPATDKTTSISYSKLARMAYGDLGESIVRTGITLMQLGVCLTYFIFVPHNLSTSIHKMTKLEIPFWICLVGMVVIEIPLSSIRNVSKLVTTNVIATCLIGFGLAACLFLATEYYTAEYSMVQGAADAVNSYNNNNNNNGEGAENENYDDDMWEQEYTVPAIRHLSPWNDHWYLFIGTSVLLFEGSITLCLPLQEALEVPDAATRFPVLYNQTITSIVLFYTVFGYLCWSAFGDDVSTVLTTSLPEGILATMVQLAYSVAVVFTFPLQIFPALEIIVQTYETHLQGDTDIVVQLDSNRRRLVVAVVIVLLAFIAQMEKDNLGKVVSLMGSLLGCPLAFVFPPLIHSKLVPNANKKLDSMIAGFGVMAMIGATLITLVTWKEAGEQRRLVIESSTTLTRFFQ</sequence>
<feature type="region of interest" description="Disordered" evidence="5">
    <location>
        <begin position="177"/>
        <end position="209"/>
    </location>
</feature>
<protein>
    <recommendedName>
        <fullName evidence="7">Amino acid transporter transmembrane domain-containing protein</fullName>
    </recommendedName>
</protein>
<organism evidence="8 9">
    <name type="scientific">Cylindrotheca closterium</name>
    <dbReference type="NCBI Taxonomy" id="2856"/>
    <lineage>
        <taxon>Eukaryota</taxon>
        <taxon>Sar</taxon>
        <taxon>Stramenopiles</taxon>
        <taxon>Ochrophyta</taxon>
        <taxon>Bacillariophyta</taxon>
        <taxon>Bacillariophyceae</taxon>
        <taxon>Bacillariophycidae</taxon>
        <taxon>Bacillariales</taxon>
        <taxon>Bacillariaceae</taxon>
        <taxon>Cylindrotheca</taxon>
    </lineage>
</organism>
<feature type="transmembrane region" description="Helical" evidence="6">
    <location>
        <begin position="545"/>
        <end position="565"/>
    </location>
</feature>
<comment type="caution">
    <text evidence="8">The sequence shown here is derived from an EMBL/GenBank/DDBJ whole genome shotgun (WGS) entry which is preliminary data.</text>
</comment>
<evidence type="ECO:0000256" key="5">
    <source>
        <dbReference type="SAM" id="MobiDB-lite"/>
    </source>
</evidence>
<dbReference type="EMBL" id="CAKOGP040000036">
    <property type="protein sequence ID" value="CAJ1928216.1"/>
    <property type="molecule type" value="Genomic_DNA"/>
</dbReference>
<feature type="region of interest" description="Disordered" evidence="5">
    <location>
        <begin position="113"/>
        <end position="144"/>
    </location>
</feature>
<evidence type="ECO:0000259" key="7">
    <source>
        <dbReference type="Pfam" id="PF01490"/>
    </source>
</evidence>
<feature type="transmembrane region" description="Helical" evidence="6">
    <location>
        <begin position="473"/>
        <end position="494"/>
    </location>
</feature>
<dbReference type="Proteomes" id="UP001295423">
    <property type="component" value="Unassembled WGS sequence"/>
</dbReference>
<gene>
    <name evidence="8" type="ORF">CYCCA115_LOCUS1420</name>
</gene>
<evidence type="ECO:0000256" key="6">
    <source>
        <dbReference type="SAM" id="Phobius"/>
    </source>
</evidence>
<feature type="compositionally biased region" description="Low complexity" evidence="5">
    <location>
        <begin position="126"/>
        <end position="142"/>
    </location>
</feature>
<evidence type="ECO:0000256" key="1">
    <source>
        <dbReference type="ARBA" id="ARBA00004141"/>
    </source>
</evidence>
<feature type="transmembrane region" description="Helical" evidence="6">
    <location>
        <begin position="79"/>
        <end position="97"/>
    </location>
</feature>
<keyword evidence="9" id="KW-1185">Reference proteome</keyword>
<accession>A0AAD2CMC4</accession>
<feature type="transmembrane region" description="Helical" evidence="6">
    <location>
        <begin position="393"/>
        <end position="414"/>
    </location>
</feature>
<comment type="subcellular location">
    <subcellularLocation>
        <location evidence="1">Membrane</location>
        <topology evidence="1">Multi-pass membrane protein</topology>
    </subcellularLocation>
</comment>
<keyword evidence="3 6" id="KW-1133">Transmembrane helix</keyword>
<feature type="domain" description="Amino acid transporter transmembrane" evidence="7">
    <location>
        <begin position="50"/>
        <end position="116"/>
    </location>
</feature>
<reference evidence="8" key="1">
    <citation type="submission" date="2023-08" db="EMBL/GenBank/DDBJ databases">
        <authorList>
            <person name="Audoor S."/>
            <person name="Bilcke G."/>
        </authorList>
    </citation>
    <scope>NUCLEOTIDE SEQUENCE</scope>
</reference>
<feature type="domain" description="Amino acid transporter transmembrane" evidence="7">
    <location>
        <begin position="391"/>
        <end position="598"/>
    </location>
</feature>
<evidence type="ECO:0000256" key="4">
    <source>
        <dbReference type="ARBA" id="ARBA00023136"/>
    </source>
</evidence>
<proteinExistence type="predicted"/>
<keyword evidence="2 6" id="KW-0812">Transmembrane</keyword>
<feature type="region of interest" description="Disordered" evidence="5">
    <location>
        <begin position="1"/>
        <end position="48"/>
    </location>
</feature>
<feature type="transmembrane region" description="Helical" evidence="6">
    <location>
        <begin position="311"/>
        <end position="332"/>
    </location>
</feature>
<feature type="domain" description="Amino acid transporter transmembrane" evidence="7">
    <location>
        <begin position="227"/>
        <end position="332"/>
    </location>
</feature>
<dbReference type="InterPro" id="IPR013057">
    <property type="entry name" value="AA_transpt_TM"/>
</dbReference>
<evidence type="ECO:0000313" key="9">
    <source>
        <dbReference type="Proteomes" id="UP001295423"/>
    </source>
</evidence>
<feature type="transmembrane region" description="Helical" evidence="6">
    <location>
        <begin position="285"/>
        <end position="304"/>
    </location>
</feature>
<feature type="transmembrane region" description="Helical" evidence="6">
    <location>
        <begin position="577"/>
        <end position="600"/>
    </location>
</feature>
<name>A0AAD2CMC4_9STRA</name>
<evidence type="ECO:0000256" key="2">
    <source>
        <dbReference type="ARBA" id="ARBA00022692"/>
    </source>
</evidence>
<dbReference type="GO" id="GO:0015179">
    <property type="term" value="F:L-amino acid transmembrane transporter activity"/>
    <property type="evidence" value="ECO:0007669"/>
    <property type="project" value="TreeGrafter"/>
</dbReference>
<evidence type="ECO:0000313" key="8">
    <source>
        <dbReference type="EMBL" id="CAJ1928216.1"/>
    </source>
</evidence>